<sequence>MGKLFGSGGVIYKPVEDLDLTPHSDEIYVAADVKGSPHSFLFLPISSIALLIAPRMVGLVIKIFTWVLESRLFGLMLVYILKKANLIHKFITYAELKEPPVFVPSHPCDGIVYIPSSKSSRSPSRHLVLSRMKFIVSLVLNPPKSQMKMVSYSPGTLADHQEQEVKSIQTGLSPPDQVQLAAKCLPPSTEATENTQQGFRRWTIQDYSRAYSSGETTPTKVAERFLAAVNESSMHPLNMSFFINYNSEEILKQAAEATRRYEKGEPISILDGVPIAIKDEIDCLPYPTTGGTKRLHKLRPCTEDACCVERLKSCGAVIVGKTNMHELGVGTSGINPHYGAARNPYDPSKISGGSSSGSAAVVSAGLCPVALGVDGGGSVRMPAALCGVVGLKPTFERVPHSGVLPLNWTVGMVGVLASTVEDSLIVYAAISGQLSSNPTALLPTVDLPLLNKSNFISKVKMAKYREWFNDCNNGIRECCEKALDKLCSLYGWETVEVTIPEIEVMRLAHYTTIGSECTTALSSYMKKLKTKELGWDARVALRVYRSFSSKEYLMAQRIRSRQMHTYKEIFKKADVIVSPTTGYQIAGNFLGLPAVTVPVGYDNLGMPIGLQLIGKPWSESTLIRMSFALQELCSSSNRKPKVFYDLLGKA</sequence>
<reference evidence="3 4" key="1">
    <citation type="submission" date="2024-01" db="EMBL/GenBank/DDBJ databases">
        <title>Genome assemblies of Stephania.</title>
        <authorList>
            <person name="Yang L."/>
        </authorList>
    </citation>
    <scope>NUCLEOTIDE SEQUENCE [LARGE SCALE GENOMIC DNA]</scope>
    <source>
        <strain evidence="3">YNDBR</strain>
        <tissue evidence="3">Leaf</tissue>
    </source>
</reference>
<dbReference type="PANTHER" id="PTHR11895:SF67">
    <property type="entry name" value="AMIDASE DOMAIN-CONTAINING PROTEIN"/>
    <property type="match status" value="1"/>
</dbReference>
<evidence type="ECO:0000259" key="2">
    <source>
        <dbReference type="Pfam" id="PF01425"/>
    </source>
</evidence>
<dbReference type="InterPro" id="IPR020556">
    <property type="entry name" value="Amidase_CS"/>
</dbReference>
<evidence type="ECO:0000313" key="3">
    <source>
        <dbReference type="EMBL" id="KAK9162258.1"/>
    </source>
</evidence>
<accession>A0AAP0L286</accession>
<dbReference type="GO" id="GO:0016811">
    <property type="term" value="F:hydrolase activity, acting on carbon-nitrogen (but not peptide) bonds, in linear amides"/>
    <property type="evidence" value="ECO:0007669"/>
    <property type="project" value="UniProtKB-ARBA"/>
</dbReference>
<dbReference type="PANTHER" id="PTHR11895">
    <property type="entry name" value="TRANSAMIDASE"/>
    <property type="match status" value="1"/>
</dbReference>
<feature type="domain" description="Amidase" evidence="2">
    <location>
        <begin position="587"/>
        <end position="622"/>
    </location>
</feature>
<dbReference type="AlphaFoldDB" id="A0AAP0L286"/>
<dbReference type="Pfam" id="PF01425">
    <property type="entry name" value="Amidase"/>
    <property type="match status" value="2"/>
</dbReference>
<dbReference type="PROSITE" id="PS00571">
    <property type="entry name" value="AMIDASES"/>
    <property type="match status" value="1"/>
</dbReference>
<dbReference type="InterPro" id="IPR000120">
    <property type="entry name" value="Amidase"/>
</dbReference>
<dbReference type="Gene3D" id="3.90.1300.10">
    <property type="entry name" value="Amidase signature (AS) domain"/>
    <property type="match status" value="1"/>
</dbReference>
<comment type="similarity">
    <text evidence="1">Belongs to the amidase family.</text>
</comment>
<dbReference type="SUPFAM" id="SSF75304">
    <property type="entry name" value="Amidase signature (AS) enzymes"/>
    <property type="match status" value="1"/>
</dbReference>
<protein>
    <recommendedName>
        <fullName evidence="2">Amidase domain-containing protein</fullName>
    </recommendedName>
</protein>
<feature type="domain" description="Amidase" evidence="2">
    <location>
        <begin position="246"/>
        <end position="582"/>
    </location>
</feature>
<organism evidence="3 4">
    <name type="scientific">Stephania yunnanensis</name>
    <dbReference type="NCBI Taxonomy" id="152371"/>
    <lineage>
        <taxon>Eukaryota</taxon>
        <taxon>Viridiplantae</taxon>
        <taxon>Streptophyta</taxon>
        <taxon>Embryophyta</taxon>
        <taxon>Tracheophyta</taxon>
        <taxon>Spermatophyta</taxon>
        <taxon>Magnoliopsida</taxon>
        <taxon>Ranunculales</taxon>
        <taxon>Menispermaceae</taxon>
        <taxon>Menispermoideae</taxon>
        <taxon>Cissampelideae</taxon>
        <taxon>Stephania</taxon>
    </lineage>
</organism>
<dbReference type="EMBL" id="JBBNAF010000002">
    <property type="protein sequence ID" value="KAK9162258.1"/>
    <property type="molecule type" value="Genomic_DNA"/>
</dbReference>
<dbReference type="InterPro" id="IPR036928">
    <property type="entry name" value="AS_sf"/>
</dbReference>
<proteinExistence type="inferred from homology"/>
<evidence type="ECO:0000313" key="4">
    <source>
        <dbReference type="Proteomes" id="UP001420932"/>
    </source>
</evidence>
<dbReference type="InterPro" id="IPR023631">
    <property type="entry name" value="Amidase_dom"/>
</dbReference>
<gene>
    <name evidence="3" type="ORF">Syun_003160</name>
</gene>
<comment type="caution">
    <text evidence="3">The sequence shown here is derived from an EMBL/GenBank/DDBJ whole genome shotgun (WGS) entry which is preliminary data.</text>
</comment>
<dbReference type="Proteomes" id="UP001420932">
    <property type="component" value="Unassembled WGS sequence"/>
</dbReference>
<name>A0AAP0L286_9MAGN</name>
<evidence type="ECO:0000256" key="1">
    <source>
        <dbReference type="ARBA" id="ARBA00009199"/>
    </source>
</evidence>
<keyword evidence="4" id="KW-1185">Reference proteome</keyword>